<dbReference type="EMBL" id="MOOE01000010">
    <property type="protein sequence ID" value="KAK1522398.1"/>
    <property type="molecule type" value="Genomic_DNA"/>
</dbReference>
<gene>
    <name evidence="2" type="ORF">CCOS01_10110</name>
</gene>
<dbReference type="RefSeq" id="XP_060311431.1">
    <property type="nucleotide sequence ID" value="XM_060458266.1"/>
</dbReference>
<dbReference type="GO" id="GO:0003824">
    <property type="term" value="F:catalytic activity"/>
    <property type="evidence" value="ECO:0007669"/>
    <property type="project" value="InterPro"/>
</dbReference>
<dbReference type="AlphaFoldDB" id="A0AAJ0DY90"/>
<feature type="region of interest" description="Disordered" evidence="1">
    <location>
        <begin position="139"/>
        <end position="166"/>
    </location>
</feature>
<comment type="caution">
    <text evidence="2">The sequence shown here is derived from an EMBL/GenBank/DDBJ whole genome shotgun (WGS) entry which is preliminary data.</text>
</comment>
<protein>
    <submittedName>
        <fullName evidence="2">Uncharacterized protein</fullName>
    </submittedName>
</protein>
<feature type="region of interest" description="Disordered" evidence="1">
    <location>
        <begin position="203"/>
        <end position="325"/>
    </location>
</feature>
<accession>A0AAJ0DY90</accession>
<keyword evidence="3" id="KW-1185">Reference proteome</keyword>
<sequence length="496" mass="50627">MLGCKEGLWGEAAGSLVRVLRKFSKTQCLIYVSKVGSLAENVSANERIATGDESTLGDKAIAWDDPLRDLKSIASSDLVLRGRHVSVPSPLCETKEWLRHWQETCAWVDCETWHMAQAAKDVEVKFGYLHIVSDNLAEEDGEDLSNEDCDEIQSQSSRRPAEAESGLVTLGEEHEPKAPGIRGSAAITAPSKKTVLMPSHLCPLDPTVTPPPSFNSTGPSTFSTHFFTNSTTTHRNTTSSRSSSTSSSSKSSSKRSSSSSKSSSRSSTSSSSSTASSSGSSSSRASSSSNSQASSSQSSSTLSSSISSSLSSSAPTSSTLTSDANGNPYVPVAPIAIPVVGGVPVVPPVGGGGGGGGGAGADSTTTTTSSSPSSSSSPPTPTSSISASPSSSSVDPITSAVELSSGSSIVEVVTATSPETTIEVIETATSAAPAATSTAPSPVPCYNYDWKSYGWCCPGPDSPCQNDLGTCYFDGTGATNVLPNTAACPPGEGARS</sequence>
<dbReference type="SUPFAM" id="SSF53167">
    <property type="entry name" value="Purine and uridine phosphorylases"/>
    <property type="match status" value="1"/>
</dbReference>
<name>A0AAJ0DY90_9PEZI</name>
<feature type="region of interest" description="Disordered" evidence="1">
    <location>
        <begin position="348"/>
        <end position="398"/>
    </location>
</feature>
<evidence type="ECO:0000256" key="1">
    <source>
        <dbReference type="SAM" id="MobiDB-lite"/>
    </source>
</evidence>
<feature type="compositionally biased region" description="Gly residues" evidence="1">
    <location>
        <begin position="349"/>
        <end position="360"/>
    </location>
</feature>
<feature type="compositionally biased region" description="Acidic residues" evidence="1">
    <location>
        <begin position="139"/>
        <end position="151"/>
    </location>
</feature>
<dbReference type="GO" id="GO:0009116">
    <property type="term" value="P:nucleoside metabolic process"/>
    <property type="evidence" value="ECO:0007669"/>
    <property type="project" value="InterPro"/>
</dbReference>
<dbReference type="Gene3D" id="3.40.50.1580">
    <property type="entry name" value="Nucleoside phosphorylase domain"/>
    <property type="match status" value="1"/>
</dbReference>
<feature type="compositionally biased region" description="Low complexity" evidence="1">
    <location>
        <begin position="220"/>
        <end position="322"/>
    </location>
</feature>
<evidence type="ECO:0000313" key="2">
    <source>
        <dbReference type="EMBL" id="KAK1522398.1"/>
    </source>
</evidence>
<dbReference type="Proteomes" id="UP001240678">
    <property type="component" value="Unassembled WGS sequence"/>
</dbReference>
<dbReference type="GeneID" id="85341813"/>
<proteinExistence type="predicted"/>
<organism evidence="2 3">
    <name type="scientific">Colletotrichum costaricense</name>
    <dbReference type="NCBI Taxonomy" id="1209916"/>
    <lineage>
        <taxon>Eukaryota</taxon>
        <taxon>Fungi</taxon>
        <taxon>Dikarya</taxon>
        <taxon>Ascomycota</taxon>
        <taxon>Pezizomycotina</taxon>
        <taxon>Sordariomycetes</taxon>
        <taxon>Hypocreomycetidae</taxon>
        <taxon>Glomerellales</taxon>
        <taxon>Glomerellaceae</taxon>
        <taxon>Colletotrichum</taxon>
        <taxon>Colletotrichum acutatum species complex</taxon>
    </lineage>
</organism>
<evidence type="ECO:0000313" key="3">
    <source>
        <dbReference type="Proteomes" id="UP001240678"/>
    </source>
</evidence>
<feature type="compositionally biased region" description="Low complexity" evidence="1">
    <location>
        <begin position="361"/>
        <end position="398"/>
    </location>
</feature>
<reference evidence="2 3" key="1">
    <citation type="submission" date="2016-10" db="EMBL/GenBank/DDBJ databases">
        <title>The genome sequence of Colletotrichum fioriniae PJ7.</title>
        <authorList>
            <person name="Baroncelli R."/>
        </authorList>
    </citation>
    <scope>NUCLEOTIDE SEQUENCE [LARGE SCALE GENOMIC DNA]</scope>
    <source>
        <strain evidence="2 3">IMI 309622</strain>
    </source>
</reference>
<dbReference type="InterPro" id="IPR035994">
    <property type="entry name" value="Nucleoside_phosphorylase_sf"/>
</dbReference>